<protein>
    <recommendedName>
        <fullName evidence="4">HAD family hydrolase</fullName>
    </recommendedName>
</protein>
<dbReference type="RefSeq" id="WP_034372876.1">
    <property type="nucleotide sequence ID" value="NZ_AWOR01000066.1"/>
</dbReference>
<dbReference type="GO" id="GO:0016787">
    <property type="term" value="F:hydrolase activity"/>
    <property type="evidence" value="ECO:0007669"/>
    <property type="project" value="UniProtKB-KW"/>
</dbReference>
<dbReference type="NCBIfam" id="TIGR01549">
    <property type="entry name" value="HAD-SF-IA-v1"/>
    <property type="match status" value="1"/>
</dbReference>
<comment type="caution">
    <text evidence="2">The sequence shown here is derived from an EMBL/GenBank/DDBJ whole genome shotgun (WGS) entry which is preliminary data.</text>
</comment>
<evidence type="ECO:0008006" key="4">
    <source>
        <dbReference type="Google" id="ProtNLM"/>
    </source>
</evidence>
<dbReference type="PANTHER" id="PTHR43316">
    <property type="entry name" value="HYDROLASE, HALOACID DELAHOGENASE-RELATED"/>
    <property type="match status" value="1"/>
</dbReference>
<organism evidence="2 3">
    <name type="scientific">Comamonas testosteroni</name>
    <name type="common">Pseudomonas testosteroni</name>
    <dbReference type="NCBI Taxonomy" id="285"/>
    <lineage>
        <taxon>Bacteria</taxon>
        <taxon>Pseudomonadati</taxon>
        <taxon>Pseudomonadota</taxon>
        <taxon>Betaproteobacteria</taxon>
        <taxon>Burkholderiales</taxon>
        <taxon>Comamonadaceae</taxon>
        <taxon>Comamonas</taxon>
    </lineage>
</organism>
<dbReference type="SFLD" id="SFLDS00003">
    <property type="entry name" value="Haloacid_Dehalogenase"/>
    <property type="match status" value="1"/>
</dbReference>
<dbReference type="PANTHER" id="PTHR43316:SF3">
    <property type="entry name" value="HALOACID DEHALOGENASE, TYPE II (AFU_ORTHOLOGUE AFUA_2G07750)-RELATED"/>
    <property type="match status" value="1"/>
</dbReference>
<dbReference type="InterPro" id="IPR036412">
    <property type="entry name" value="HAD-like_sf"/>
</dbReference>
<dbReference type="InterPro" id="IPR051540">
    <property type="entry name" value="S-2-haloacid_dehalogenase"/>
</dbReference>
<dbReference type="SFLD" id="SFLDG01129">
    <property type="entry name" value="C1.5:_HAD__Beta-PGM__Phosphata"/>
    <property type="match status" value="1"/>
</dbReference>
<dbReference type="AlphaFoldDB" id="A0A096EE00"/>
<proteinExistence type="predicted"/>
<keyword evidence="1" id="KW-0378">Hydrolase</keyword>
<dbReference type="InterPro" id="IPR006439">
    <property type="entry name" value="HAD-SF_hydro_IA"/>
</dbReference>
<dbReference type="InterPro" id="IPR023214">
    <property type="entry name" value="HAD_sf"/>
</dbReference>
<evidence type="ECO:0000256" key="1">
    <source>
        <dbReference type="ARBA" id="ARBA00022801"/>
    </source>
</evidence>
<evidence type="ECO:0000313" key="3">
    <source>
        <dbReference type="Proteomes" id="UP000029553"/>
    </source>
</evidence>
<dbReference type="SUPFAM" id="SSF56784">
    <property type="entry name" value="HAD-like"/>
    <property type="match status" value="1"/>
</dbReference>
<gene>
    <name evidence="2" type="ORF">P353_19600</name>
</gene>
<sequence>MKPTRAIVFDAFGTLIRYTTRPAPYGRLVDTAGRPVDRLACLTRNVPMATIAVELGAESSLDIMEADLAEELSGLRLFPEVADVLSKARAAGLRLAVCSNLAYEYGPAVRSLVPELDAYVLSYEVGVAKPHPTMYRLACAELGCAPAETVFVGDSKRCDFDGPQAFGMQARWLDRRGGQSLVDALAGIL</sequence>
<dbReference type="Pfam" id="PF00702">
    <property type="entry name" value="Hydrolase"/>
    <property type="match status" value="1"/>
</dbReference>
<dbReference type="EMBL" id="AWOR01000066">
    <property type="protein sequence ID" value="KGH27081.1"/>
    <property type="molecule type" value="Genomic_DNA"/>
</dbReference>
<accession>A0A096EE00</accession>
<dbReference type="Gene3D" id="3.40.50.1000">
    <property type="entry name" value="HAD superfamily/HAD-like"/>
    <property type="match status" value="1"/>
</dbReference>
<dbReference type="NCBIfam" id="TIGR01509">
    <property type="entry name" value="HAD-SF-IA-v3"/>
    <property type="match status" value="1"/>
</dbReference>
<reference evidence="2 3" key="1">
    <citation type="submission" date="2013-09" db="EMBL/GenBank/DDBJ databases">
        <title>High correlation between genotypes and phenotypes of environmental bacteria Comamonas testosteroni strains.</title>
        <authorList>
            <person name="Liu L."/>
            <person name="Zhu W."/>
            <person name="Xia X."/>
            <person name="Xu B."/>
            <person name="Luo M."/>
            <person name="Wang G."/>
        </authorList>
    </citation>
    <scope>NUCLEOTIDE SEQUENCE [LARGE SCALE GENOMIC DNA]</scope>
    <source>
        <strain evidence="2 3">JL40</strain>
    </source>
</reference>
<dbReference type="Proteomes" id="UP000029553">
    <property type="component" value="Unassembled WGS sequence"/>
</dbReference>
<name>A0A096EE00_COMTE</name>
<dbReference type="PRINTS" id="PR00413">
    <property type="entry name" value="HADHALOGNASE"/>
</dbReference>
<evidence type="ECO:0000313" key="2">
    <source>
        <dbReference type="EMBL" id="KGH27081.1"/>
    </source>
</evidence>